<dbReference type="Proteomes" id="UP000885392">
    <property type="component" value="Unassembled WGS sequence"/>
</dbReference>
<dbReference type="RefSeq" id="WP_023248163.1">
    <property type="nucleotide sequence ID" value="NZ_MLTL01000010.1"/>
</dbReference>
<reference evidence="1" key="1">
    <citation type="submission" date="2018-10" db="EMBL/GenBank/DDBJ databases">
        <authorList>
            <consortium name="PulseNet: The National Subtyping Network for Foodborne Disease Surveillance"/>
            <person name="Tarr C.L."/>
            <person name="Trees E."/>
            <person name="Katz L.S."/>
            <person name="Carleton-Romer H.A."/>
            <person name="Stroika S."/>
            <person name="Kucerova Z."/>
            <person name="Roache K.F."/>
            <person name="Sabol A.L."/>
            <person name="Besser J."/>
            <person name="Gerner-Smidt P."/>
        </authorList>
    </citation>
    <scope>NUCLEOTIDE SEQUENCE [LARGE SCALE GENOMIC DNA]</scope>
    <source>
        <strain evidence="1">PNUSAS038541</strain>
    </source>
</reference>
<name>A0A3R0Y9V0_SALER</name>
<organism evidence="1">
    <name type="scientific">Salmonella enterica</name>
    <name type="common">Salmonella choleraesuis</name>
    <dbReference type="NCBI Taxonomy" id="28901"/>
    <lineage>
        <taxon>Bacteria</taxon>
        <taxon>Pseudomonadati</taxon>
        <taxon>Pseudomonadota</taxon>
        <taxon>Gammaproteobacteria</taxon>
        <taxon>Enterobacterales</taxon>
        <taxon>Enterobacteriaceae</taxon>
        <taxon>Salmonella</taxon>
    </lineage>
</organism>
<dbReference type="EMBL" id="RVIJ01000076">
    <property type="protein sequence ID" value="MLW03914.1"/>
    <property type="molecule type" value="Genomic_DNA"/>
</dbReference>
<dbReference type="SUPFAM" id="SSF143100">
    <property type="entry name" value="TTHA1013/TTHA0281-like"/>
    <property type="match status" value="1"/>
</dbReference>
<dbReference type="SUPFAM" id="SSF47413">
    <property type="entry name" value="lambda repressor-like DNA-binding domains"/>
    <property type="match status" value="1"/>
</dbReference>
<dbReference type="Gene3D" id="3.30.160.250">
    <property type="match status" value="1"/>
</dbReference>
<protein>
    <submittedName>
        <fullName evidence="1">Type II toxin-antitoxin system HicB family antitoxin</fullName>
    </submittedName>
</protein>
<dbReference type="Gene3D" id="1.10.260.40">
    <property type="entry name" value="lambda repressor-like DNA-binding domains"/>
    <property type="match status" value="1"/>
</dbReference>
<gene>
    <name evidence="1" type="ORF">EAK82_27920</name>
</gene>
<sequence>MMKYTIQITRDTTGYMAVCRDMPKFLTAGETEDEIIALAPEAFEMAVECYMDENIPVPLPSGDVMEAGCVIVLSVTLSAKIELYNTLLASHISKSELARRMGIPNQNIKKLLSPSTKSRLDTMESAFAALGKRLDISVSAA</sequence>
<accession>A0A3R0Y9V0</accession>
<comment type="caution">
    <text evidence="1">The sequence shown here is derived from an EMBL/GenBank/DDBJ whole genome shotgun (WGS) entry which is preliminary data.</text>
</comment>
<proteinExistence type="predicted"/>
<dbReference type="GO" id="GO:0003677">
    <property type="term" value="F:DNA binding"/>
    <property type="evidence" value="ECO:0007669"/>
    <property type="project" value="InterPro"/>
</dbReference>
<evidence type="ECO:0000313" key="1">
    <source>
        <dbReference type="EMBL" id="MLW03914.1"/>
    </source>
</evidence>
<dbReference type="AlphaFoldDB" id="A0A3R0Y9V0"/>
<dbReference type="InterPro" id="IPR010982">
    <property type="entry name" value="Lambda_DNA-bd_dom_sf"/>
</dbReference>
<dbReference type="InterPro" id="IPR035069">
    <property type="entry name" value="TTHA1013/TTHA0281-like"/>
</dbReference>